<dbReference type="EMBL" id="BSOT01000009">
    <property type="protein sequence ID" value="GLR72419.1"/>
    <property type="molecule type" value="Genomic_DNA"/>
</dbReference>
<protein>
    <submittedName>
        <fullName evidence="1">Uncharacterized protein</fullName>
    </submittedName>
</protein>
<dbReference type="AlphaFoldDB" id="A0AA37T237"/>
<sequence length="829" mass="91040">MKFKYKNLLVPAVMTALYGCGGGTDNEIVRIENNSPPVLDVAALTIEGVSSTYTNDAGQMEWEYRVKESADDYPNPDTSKSESVDFFEIDLLTGITDADNGALLQVNDVRFVWEGPDCSNTVGEGAAYPDICNPIYEALGFIDAEGNVINTNFEQDQEIAEMQNLPITSGVIYGFELKQSSVKVTPNMFAPILVEGDTSQLHIIYKVTDGETVLDRRLKVVVEGEDAMPTFIQQNSLGEPILDVTTSERIDVEQADVTISEKSDPVFFNIVEGIYDQDIKDIQALQEDVGNLENIYQQQHYTAERLSVVGITVPEGVPEGVFSDSNSVVRSNEDTGVEEYFVQIDPSPYGELLQRGDTVNLEFKFQVTDGNNFVDRSFFVNIKGADEFNPPEFDEPVLTQNILTSEFPMVYSLKEGVIDLDGDATEIIDFTPAEGSTGYGIDLTNPNAVVVDPYAFLNLAPGEEKVLSYTYRITDGDLTSDERELRVVITGANQNLLHKNTPEANGFEGGSLEGTAFEGDAGLIGVTAEAAYSGSFGLNNAEGGTFLQLNEAGIEQGQIERRDNYYINFFAKQSDAEGGARVTFNKNADTNDVFQIEESPTLNTTEWFEHTITYVDADEFFQDDSVFDLTFRLDQGSFDDFSLVEFTYARFRDLVSEGQFSQGLAGGWQVSGDVTLAVTEDANRQQNVDDLQYGLEVTAGPDGGTLFLDSSQLVQGAVKTGMRYIVSFDLRNPTYSASEEKGAPLGVSVVDENGTNYVRKSGFAEPSATAWNTYFYHLNTVSLTTDGLGTPIASDAEFDWEGAATQLQFTIPAGQTFQIDNIRMFPVPQ</sequence>
<accession>A0AA37T237</accession>
<dbReference type="RefSeq" id="WP_284218831.1">
    <property type="nucleotide sequence ID" value="NZ_BSOT01000009.1"/>
</dbReference>
<evidence type="ECO:0000313" key="2">
    <source>
        <dbReference type="Proteomes" id="UP001156601"/>
    </source>
</evidence>
<dbReference type="PROSITE" id="PS51257">
    <property type="entry name" value="PROKAR_LIPOPROTEIN"/>
    <property type="match status" value="1"/>
</dbReference>
<dbReference type="Gene3D" id="2.60.120.260">
    <property type="entry name" value="Galactose-binding domain-like"/>
    <property type="match status" value="1"/>
</dbReference>
<reference evidence="1" key="1">
    <citation type="journal article" date="2014" name="Int. J. Syst. Evol. Microbiol.">
        <title>Complete genome sequence of Corynebacterium casei LMG S-19264T (=DSM 44701T), isolated from a smear-ripened cheese.</title>
        <authorList>
            <consortium name="US DOE Joint Genome Institute (JGI-PGF)"/>
            <person name="Walter F."/>
            <person name="Albersmeier A."/>
            <person name="Kalinowski J."/>
            <person name="Ruckert C."/>
        </authorList>
    </citation>
    <scope>NUCLEOTIDE SEQUENCE</scope>
    <source>
        <strain evidence="1">NBRC 110023</strain>
    </source>
</reference>
<reference evidence="1" key="2">
    <citation type="submission" date="2023-01" db="EMBL/GenBank/DDBJ databases">
        <title>Draft genome sequence of Agaribacter marinus strain NBRC 110023.</title>
        <authorList>
            <person name="Sun Q."/>
            <person name="Mori K."/>
        </authorList>
    </citation>
    <scope>NUCLEOTIDE SEQUENCE</scope>
    <source>
        <strain evidence="1">NBRC 110023</strain>
    </source>
</reference>
<comment type="caution">
    <text evidence="1">The sequence shown here is derived from an EMBL/GenBank/DDBJ whole genome shotgun (WGS) entry which is preliminary data.</text>
</comment>
<gene>
    <name evidence="1" type="ORF">GCM10007852_33270</name>
</gene>
<dbReference type="Proteomes" id="UP001156601">
    <property type="component" value="Unassembled WGS sequence"/>
</dbReference>
<name>A0AA37T237_9ALTE</name>
<keyword evidence="2" id="KW-1185">Reference proteome</keyword>
<proteinExistence type="predicted"/>
<evidence type="ECO:0000313" key="1">
    <source>
        <dbReference type="EMBL" id="GLR72419.1"/>
    </source>
</evidence>
<organism evidence="1 2">
    <name type="scientific">Agaribacter marinus</name>
    <dbReference type="NCBI Taxonomy" id="1431249"/>
    <lineage>
        <taxon>Bacteria</taxon>
        <taxon>Pseudomonadati</taxon>
        <taxon>Pseudomonadota</taxon>
        <taxon>Gammaproteobacteria</taxon>
        <taxon>Alteromonadales</taxon>
        <taxon>Alteromonadaceae</taxon>
        <taxon>Agaribacter</taxon>
    </lineage>
</organism>